<accession>A0A561SZ67</accession>
<keyword evidence="3" id="KW-1185">Reference proteome</keyword>
<dbReference type="AlphaFoldDB" id="A0A561SZ67"/>
<dbReference type="SUPFAM" id="SSF52091">
    <property type="entry name" value="SpoIIaa-like"/>
    <property type="match status" value="1"/>
</dbReference>
<sequence>MHVDDKRTATGTASGAGLTMTLDRRYEHARVLRLRGVLTGDSAAAVRDAVIAQLALVPAVVVLDLTGVTFVDRGGAEGLWCVAERAERADIDLRLVASGPAWMHLSTGGLLALGGVYPTVEEALRASGG</sequence>
<dbReference type="InterPro" id="IPR036513">
    <property type="entry name" value="STAS_dom_sf"/>
</dbReference>
<evidence type="ECO:0000313" key="2">
    <source>
        <dbReference type="EMBL" id="TWF80169.1"/>
    </source>
</evidence>
<dbReference type="Proteomes" id="UP000321261">
    <property type="component" value="Unassembled WGS sequence"/>
</dbReference>
<evidence type="ECO:0000313" key="3">
    <source>
        <dbReference type="Proteomes" id="UP000321261"/>
    </source>
</evidence>
<protein>
    <submittedName>
        <fullName evidence="2">Anti-anti-sigma regulatory factor</fullName>
    </submittedName>
</protein>
<comment type="caution">
    <text evidence="2">The sequence shown here is derived from an EMBL/GenBank/DDBJ whole genome shotgun (WGS) entry which is preliminary data.</text>
</comment>
<organism evidence="2 3">
    <name type="scientific">Pseudonocardia hierapolitana</name>
    <dbReference type="NCBI Taxonomy" id="1128676"/>
    <lineage>
        <taxon>Bacteria</taxon>
        <taxon>Bacillati</taxon>
        <taxon>Actinomycetota</taxon>
        <taxon>Actinomycetes</taxon>
        <taxon>Pseudonocardiales</taxon>
        <taxon>Pseudonocardiaceae</taxon>
        <taxon>Pseudonocardia</taxon>
    </lineage>
</organism>
<dbReference type="InterPro" id="IPR002645">
    <property type="entry name" value="STAS_dom"/>
</dbReference>
<gene>
    <name evidence="2" type="ORF">FHX44_116107</name>
</gene>
<proteinExistence type="predicted"/>
<dbReference type="RefSeq" id="WP_147258891.1">
    <property type="nucleotide sequence ID" value="NZ_VIWU01000001.1"/>
</dbReference>
<dbReference type="PROSITE" id="PS50801">
    <property type="entry name" value="STAS"/>
    <property type="match status" value="1"/>
</dbReference>
<dbReference type="Pfam" id="PF01740">
    <property type="entry name" value="STAS"/>
    <property type="match status" value="1"/>
</dbReference>
<feature type="domain" description="STAS" evidence="1">
    <location>
        <begin position="31"/>
        <end position="129"/>
    </location>
</feature>
<dbReference type="EMBL" id="VIWU01000001">
    <property type="protein sequence ID" value="TWF80169.1"/>
    <property type="molecule type" value="Genomic_DNA"/>
</dbReference>
<name>A0A561SZ67_9PSEU</name>
<dbReference type="Gene3D" id="3.30.750.24">
    <property type="entry name" value="STAS domain"/>
    <property type="match status" value="1"/>
</dbReference>
<dbReference type="CDD" id="cd07043">
    <property type="entry name" value="STAS_anti-anti-sigma_factors"/>
    <property type="match status" value="1"/>
</dbReference>
<evidence type="ECO:0000259" key="1">
    <source>
        <dbReference type="PROSITE" id="PS50801"/>
    </source>
</evidence>
<reference evidence="2 3" key="1">
    <citation type="submission" date="2019-06" db="EMBL/GenBank/DDBJ databases">
        <title>Sequencing the genomes of 1000 actinobacteria strains.</title>
        <authorList>
            <person name="Klenk H.-P."/>
        </authorList>
    </citation>
    <scope>NUCLEOTIDE SEQUENCE [LARGE SCALE GENOMIC DNA]</scope>
    <source>
        <strain evidence="2 3">DSM 45671</strain>
    </source>
</reference>